<comment type="caution">
    <text evidence="1">The sequence shown here is derived from an EMBL/GenBank/DDBJ whole genome shotgun (WGS) entry which is preliminary data.</text>
</comment>
<organism evidence="1 2">
    <name type="scientific">Lecanicillium saksenae</name>
    <dbReference type="NCBI Taxonomy" id="468837"/>
    <lineage>
        <taxon>Eukaryota</taxon>
        <taxon>Fungi</taxon>
        <taxon>Dikarya</taxon>
        <taxon>Ascomycota</taxon>
        <taxon>Pezizomycotina</taxon>
        <taxon>Sordariomycetes</taxon>
        <taxon>Hypocreomycetidae</taxon>
        <taxon>Hypocreales</taxon>
        <taxon>Cordycipitaceae</taxon>
        <taxon>Lecanicillium</taxon>
    </lineage>
</organism>
<reference evidence="1" key="1">
    <citation type="submission" date="2022-07" db="EMBL/GenBank/DDBJ databases">
        <title>Genome Sequence of Lecanicillium saksenae.</title>
        <authorList>
            <person name="Buettner E."/>
        </authorList>
    </citation>
    <scope>NUCLEOTIDE SEQUENCE</scope>
    <source>
        <strain evidence="1">VT-O1</strain>
    </source>
</reference>
<proteinExistence type="predicted"/>
<evidence type="ECO:0000313" key="2">
    <source>
        <dbReference type="Proteomes" id="UP001148737"/>
    </source>
</evidence>
<sequence length="289" mass="30495">MSSTKVWVITGCSSGFGRHIALAALARGDTVVATARDPAKLADLGAKGAILQHLDVTDGDDNLAAVVESILGKTGGRIDILVNAAGYILTGAVEECNREEVQATFGTNVFGQLNVARAILPVMRQQKSGIVANFGSIGGWYGTAGAGLYCATKACVAMLSEAMRLEVAHLGIKVTCIEPGYFRTNFLAPGHRIRAMQVIGELEAGTGRTMNALDAYDRKQPGDPAKGAALIVEVLTDSGRAKGRALPARLSVGRDAYAIVTGKMDSNRTQLELWKDLTTLTDCEDGEER</sequence>
<accession>A0ACC1R3N9</accession>
<gene>
    <name evidence="1" type="ORF">NLG97_g1688</name>
</gene>
<protein>
    <submittedName>
        <fullName evidence="1">Uncharacterized protein</fullName>
    </submittedName>
</protein>
<dbReference type="EMBL" id="JANAKD010000094">
    <property type="protein sequence ID" value="KAJ3497715.1"/>
    <property type="molecule type" value="Genomic_DNA"/>
</dbReference>
<name>A0ACC1R3N9_9HYPO</name>
<dbReference type="Proteomes" id="UP001148737">
    <property type="component" value="Unassembled WGS sequence"/>
</dbReference>
<evidence type="ECO:0000313" key="1">
    <source>
        <dbReference type="EMBL" id="KAJ3497715.1"/>
    </source>
</evidence>
<keyword evidence="2" id="KW-1185">Reference proteome</keyword>